<reference evidence="1 2" key="1">
    <citation type="submission" date="2023-02" db="EMBL/GenBank/DDBJ databases">
        <title>Genome sequence of Sphingomonas naphthae.</title>
        <authorList>
            <person name="Kim S."/>
            <person name="Heo J."/>
            <person name="Kwon S.-W."/>
        </authorList>
    </citation>
    <scope>NUCLEOTIDE SEQUENCE [LARGE SCALE GENOMIC DNA]</scope>
    <source>
        <strain evidence="1 2">KACC 18716</strain>
    </source>
</reference>
<evidence type="ECO:0000313" key="2">
    <source>
        <dbReference type="Proteomes" id="UP001220395"/>
    </source>
</evidence>
<proteinExistence type="predicted"/>
<dbReference type="InterPro" id="IPR025427">
    <property type="entry name" value="DUF4160"/>
</dbReference>
<dbReference type="Pfam" id="PF13711">
    <property type="entry name" value="DUF4160"/>
    <property type="match status" value="1"/>
</dbReference>
<sequence>MPLVFRDKGLRFHFFSNEGNPREPIHIHVERDGHEAKFWLGDTIELAYNHGLDRRSLAMALLIIRARKRELQDAWHGHFR</sequence>
<accession>A0ABY7TL71</accession>
<keyword evidence="2" id="KW-1185">Reference proteome</keyword>
<gene>
    <name evidence="1" type="ORF">PQ455_18265</name>
</gene>
<name>A0ABY7TL71_9SPHN</name>
<dbReference type="Proteomes" id="UP001220395">
    <property type="component" value="Chromosome"/>
</dbReference>
<organism evidence="1 2">
    <name type="scientific">Sphingomonas naphthae</name>
    <dbReference type="NCBI Taxonomy" id="1813468"/>
    <lineage>
        <taxon>Bacteria</taxon>
        <taxon>Pseudomonadati</taxon>
        <taxon>Pseudomonadota</taxon>
        <taxon>Alphaproteobacteria</taxon>
        <taxon>Sphingomonadales</taxon>
        <taxon>Sphingomonadaceae</taxon>
        <taxon>Sphingomonas</taxon>
    </lineage>
</organism>
<dbReference type="EMBL" id="CP117411">
    <property type="protein sequence ID" value="WCT73526.1"/>
    <property type="molecule type" value="Genomic_DNA"/>
</dbReference>
<dbReference type="RefSeq" id="WP_273687818.1">
    <property type="nucleotide sequence ID" value="NZ_CP117411.1"/>
</dbReference>
<protein>
    <submittedName>
        <fullName evidence="1">DUF4160 domain-containing protein</fullName>
    </submittedName>
</protein>
<evidence type="ECO:0000313" key="1">
    <source>
        <dbReference type="EMBL" id="WCT73526.1"/>
    </source>
</evidence>